<dbReference type="EMBL" id="JAYLAA010000006">
    <property type="protein sequence ID" value="MEC3874326.1"/>
    <property type="molecule type" value="Genomic_DNA"/>
</dbReference>
<name>A0ABU6HMN9_9FLAO</name>
<reference evidence="1 2" key="1">
    <citation type="submission" date="2024-01" db="EMBL/GenBank/DDBJ databases">
        <title>Chryseobacterium sp. T9W2-O.</title>
        <authorList>
            <person name="Maltman C."/>
        </authorList>
    </citation>
    <scope>NUCLEOTIDE SEQUENCE [LARGE SCALE GENOMIC DNA]</scope>
    <source>
        <strain evidence="1 2">T9W2-O</strain>
    </source>
</reference>
<gene>
    <name evidence="1" type="ORF">SOP96_01220</name>
</gene>
<dbReference type="RefSeq" id="WP_326319410.1">
    <property type="nucleotide sequence ID" value="NZ_JAYLAA010000006.1"/>
</dbReference>
<proteinExistence type="predicted"/>
<comment type="caution">
    <text evidence="1">The sequence shown here is derived from an EMBL/GenBank/DDBJ whole genome shotgun (WGS) entry which is preliminary data.</text>
</comment>
<accession>A0ABU6HMN9</accession>
<evidence type="ECO:0000313" key="2">
    <source>
        <dbReference type="Proteomes" id="UP001348397"/>
    </source>
</evidence>
<protein>
    <submittedName>
        <fullName evidence="1">Uncharacterized protein</fullName>
    </submittedName>
</protein>
<dbReference type="Proteomes" id="UP001348397">
    <property type="component" value="Unassembled WGS sequence"/>
</dbReference>
<evidence type="ECO:0000313" key="1">
    <source>
        <dbReference type="EMBL" id="MEC3874326.1"/>
    </source>
</evidence>
<keyword evidence="2" id="KW-1185">Reference proteome</keyword>
<sequence length="43" mass="4708">MRDTVTSYKIYGRIKPIDAASVAIEFDSTPPNPISVVVTNLDL</sequence>
<organism evidence="1 2">
    <name type="scientific">Chryseobacterium salviniae</name>
    <dbReference type="NCBI Taxonomy" id="3101750"/>
    <lineage>
        <taxon>Bacteria</taxon>
        <taxon>Pseudomonadati</taxon>
        <taxon>Bacteroidota</taxon>
        <taxon>Flavobacteriia</taxon>
        <taxon>Flavobacteriales</taxon>
        <taxon>Weeksellaceae</taxon>
        <taxon>Chryseobacterium group</taxon>
        <taxon>Chryseobacterium</taxon>
    </lineage>
</organism>